<keyword evidence="6" id="KW-1185">Reference proteome</keyword>
<dbReference type="PANTHER" id="PTHR33204">
    <property type="entry name" value="TRANSCRIPTIONAL REGULATOR, MARR FAMILY"/>
    <property type="match status" value="1"/>
</dbReference>
<dbReference type="InParanoid" id="A0A263D3B6"/>
<dbReference type="OrthoDB" id="9792527at2"/>
<gene>
    <name evidence="5" type="ORF">CFN78_17595</name>
</gene>
<keyword evidence="3" id="KW-0804">Transcription</keyword>
<dbReference type="InterPro" id="IPR029229">
    <property type="entry name" value="Alkyl_sulf_C"/>
</dbReference>
<dbReference type="Pfam" id="PF01638">
    <property type="entry name" value="HxlR"/>
    <property type="match status" value="1"/>
</dbReference>
<dbReference type="InterPro" id="IPR002577">
    <property type="entry name" value="HTH_HxlR"/>
</dbReference>
<dbReference type="InterPro" id="IPR036388">
    <property type="entry name" value="WH-like_DNA-bd_sf"/>
</dbReference>
<keyword evidence="1" id="KW-0805">Transcription regulation</keyword>
<dbReference type="InterPro" id="IPR036390">
    <property type="entry name" value="WH_DNA-bd_sf"/>
</dbReference>
<evidence type="ECO:0000313" key="5">
    <source>
        <dbReference type="EMBL" id="OZM71956.1"/>
    </source>
</evidence>
<dbReference type="SUPFAM" id="SSF55718">
    <property type="entry name" value="SCP-like"/>
    <property type="match status" value="1"/>
</dbReference>
<dbReference type="GO" id="GO:0003677">
    <property type="term" value="F:DNA binding"/>
    <property type="evidence" value="ECO:0007669"/>
    <property type="project" value="UniProtKB-KW"/>
</dbReference>
<proteinExistence type="predicted"/>
<dbReference type="EMBL" id="NKYE01000010">
    <property type="protein sequence ID" value="OZM71956.1"/>
    <property type="molecule type" value="Genomic_DNA"/>
</dbReference>
<dbReference type="Proteomes" id="UP000242444">
    <property type="component" value="Unassembled WGS sequence"/>
</dbReference>
<feature type="domain" description="HTH hxlR-type" evidence="4">
    <location>
        <begin position="11"/>
        <end position="109"/>
    </location>
</feature>
<dbReference type="InterPro" id="IPR036527">
    <property type="entry name" value="SCP2_sterol-bd_dom_sf"/>
</dbReference>
<comment type="caution">
    <text evidence="5">The sequence shown here is derived from an EMBL/GenBank/DDBJ whole genome shotgun (WGS) entry which is preliminary data.</text>
</comment>
<dbReference type="AlphaFoldDB" id="A0A263D3B6"/>
<dbReference type="Pfam" id="PF14864">
    <property type="entry name" value="Alkyl_sulf_C"/>
    <property type="match status" value="1"/>
</dbReference>
<evidence type="ECO:0000256" key="3">
    <source>
        <dbReference type="ARBA" id="ARBA00023163"/>
    </source>
</evidence>
<evidence type="ECO:0000259" key="4">
    <source>
        <dbReference type="PROSITE" id="PS51118"/>
    </source>
</evidence>
<evidence type="ECO:0000313" key="6">
    <source>
        <dbReference type="Proteomes" id="UP000242444"/>
    </source>
</evidence>
<protein>
    <submittedName>
        <fullName evidence="5">Transcriptional regulator</fullName>
    </submittedName>
</protein>
<evidence type="ECO:0000256" key="1">
    <source>
        <dbReference type="ARBA" id="ARBA00023015"/>
    </source>
</evidence>
<dbReference type="PANTHER" id="PTHR33204:SF18">
    <property type="entry name" value="TRANSCRIPTIONAL REGULATORY PROTEIN"/>
    <property type="match status" value="1"/>
</dbReference>
<reference evidence="5 6" key="1">
    <citation type="submission" date="2017-07" db="EMBL/GenBank/DDBJ databases">
        <title>Amycolatopsis antarcticus sp. nov., isolated from the surface of an Antarcticus brown macroalga.</title>
        <authorList>
            <person name="Wang J."/>
            <person name="Leiva S."/>
            <person name="Huang J."/>
            <person name="Huang Y."/>
        </authorList>
    </citation>
    <scope>NUCLEOTIDE SEQUENCE [LARGE SCALE GENOMIC DNA]</scope>
    <source>
        <strain evidence="5 6">AU-G6</strain>
    </source>
</reference>
<dbReference type="Gene3D" id="1.10.10.10">
    <property type="entry name" value="Winged helix-like DNA-binding domain superfamily/Winged helix DNA-binding domain"/>
    <property type="match status" value="1"/>
</dbReference>
<organism evidence="5 6">
    <name type="scientific">Amycolatopsis antarctica</name>
    <dbReference type="NCBI Taxonomy" id="1854586"/>
    <lineage>
        <taxon>Bacteria</taxon>
        <taxon>Bacillati</taxon>
        <taxon>Actinomycetota</taxon>
        <taxon>Actinomycetes</taxon>
        <taxon>Pseudonocardiales</taxon>
        <taxon>Pseudonocardiaceae</taxon>
        <taxon>Amycolatopsis</taxon>
    </lineage>
</organism>
<name>A0A263D3B6_9PSEU</name>
<accession>A0A263D3B6</accession>
<dbReference type="PROSITE" id="PS51118">
    <property type="entry name" value="HTH_HXLR"/>
    <property type="match status" value="1"/>
</dbReference>
<keyword evidence="2" id="KW-0238">DNA-binding</keyword>
<dbReference type="Gene3D" id="3.30.1050.10">
    <property type="entry name" value="SCP2 sterol-binding domain"/>
    <property type="match status" value="1"/>
</dbReference>
<dbReference type="RefSeq" id="WP_094863913.1">
    <property type="nucleotide sequence ID" value="NZ_NKYE01000010.1"/>
</dbReference>
<dbReference type="SUPFAM" id="SSF46785">
    <property type="entry name" value="Winged helix' DNA-binding domain"/>
    <property type="match status" value="1"/>
</dbReference>
<sequence>MPGIRHYDDPCGVARALDLVGERWALLVVRELLLGPKRFTDLRAGLPAAGQNVLSQRLRGLEDAGVVHRRRLGPPASAWVYELTAHGRELEPTLFHLARWGSRTPMTSASPLGTDALMLALRTTFDANAAAGIEGVFTLRLDEDTFRATVATEGLTLDRGAAETPTGTVECSAETFRSLVFGGRRLSEATRDEGVRVTGDRRAVKRFLGLFPRPTPATSP</sequence>
<evidence type="ECO:0000256" key="2">
    <source>
        <dbReference type="ARBA" id="ARBA00023125"/>
    </source>
</evidence>